<evidence type="ECO:0000313" key="3">
    <source>
        <dbReference type="Proteomes" id="UP000377595"/>
    </source>
</evidence>
<dbReference type="InterPro" id="IPR018713">
    <property type="entry name" value="MPAB/Lcp_cat_dom"/>
</dbReference>
<comment type="caution">
    <text evidence="2">The sequence shown here is derived from an EMBL/GenBank/DDBJ whole genome shotgun (WGS) entry which is preliminary data.</text>
</comment>
<protein>
    <recommendedName>
        <fullName evidence="1">ER-bound oxygenase mpaB/mpaB'/Rubber oxygenase catalytic domain-containing protein</fullName>
    </recommendedName>
</protein>
<sequence length="130" mass="15023">MPTTLSQFEEYVQEMIVARLDNNDASRSLLHAFTFGEVERPWKFLPHSLWPVGRHIARQVLKTGAIGSLPALLREKLNIDWTQQDERLLLRLKLAIRTIDHYTPSKLLHDQMAYAAVRASRAPLRIRSLP</sequence>
<name>A0A5M3Y0P9_9ACTN</name>
<dbReference type="Proteomes" id="UP000377595">
    <property type="component" value="Unassembled WGS sequence"/>
</dbReference>
<proteinExistence type="predicted"/>
<accession>A0A5M3Y0P9</accession>
<reference evidence="2 3" key="1">
    <citation type="submission" date="2019-10" db="EMBL/GenBank/DDBJ databases">
        <title>Whole genome shotgun sequence of Acrocarpospora pleiomorpha NBRC 16267.</title>
        <authorList>
            <person name="Ichikawa N."/>
            <person name="Kimura A."/>
            <person name="Kitahashi Y."/>
            <person name="Komaki H."/>
            <person name="Oguchi A."/>
        </authorList>
    </citation>
    <scope>NUCLEOTIDE SEQUENCE [LARGE SCALE GENOMIC DNA]</scope>
    <source>
        <strain evidence="2 3">NBRC 16267</strain>
    </source>
</reference>
<dbReference type="EMBL" id="BLAF01000050">
    <property type="protein sequence ID" value="GES24278.1"/>
    <property type="molecule type" value="Genomic_DNA"/>
</dbReference>
<feature type="domain" description="ER-bound oxygenase mpaB/mpaB'/Rubber oxygenase catalytic" evidence="1">
    <location>
        <begin position="1"/>
        <end position="97"/>
    </location>
</feature>
<dbReference type="Pfam" id="PF09995">
    <property type="entry name" value="MPAB_Lcp_cat"/>
    <property type="match status" value="1"/>
</dbReference>
<evidence type="ECO:0000313" key="2">
    <source>
        <dbReference type="EMBL" id="GES24278.1"/>
    </source>
</evidence>
<evidence type="ECO:0000259" key="1">
    <source>
        <dbReference type="Pfam" id="PF09995"/>
    </source>
</evidence>
<dbReference type="AlphaFoldDB" id="A0A5M3Y0P9"/>
<keyword evidence="3" id="KW-1185">Reference proteome</keyword>
<dbReference type="GO" id="GO:0016491">
    <property type="term" value="F:oxidoreductase activity"/>
    <property type="evidence" value="ECO:0007669"/>
    <property type="project" value="InterPro"/>
</dbReference>
<gene>
    <name evidence="2" type="ORF">Aple_071770</name>
</gene>
<organism evidence="2 3">
    <name type="scientific">Acrocarpospora pleiomorpha</name>
    <dbReference type="NCBI Taxonomy" id="90975"/>
    <lineage>
        <taxon>Bacteria</taxon>
        <taxon>Bacillati</taxon>
        <taxon>Actinomycetota</taxon>
        <taxon>Actinomycetes</taxon>
        <taxon>Streptosporangiales</taxon>
        <taxon>Streptosporangiaceae</taxon>
        <taxon>Acrocarpospora</taxon>
    </lineage>
</organism>